<dbReference type="OrthoDB" id="659408at2"/>
<dbReference type="InterPro" id="IPR000073">
    <property type="entry name" value="AB_hydrolase_1"/>
</dbReference>
<dbReference type="Proteomes" id="UP000316167">
    <property type="component" value="Unassembled WGS sequence"/>
</dbReference>
<proteinExistence type="predicted"/>
<protein>
    <submittedName>
        <fullName evidence="2">Pimeloyl-ACP methyl ester carboxylesterase</fullName>
    </submittedName>
</protein>
<dbReference type="Gene3D" id="3.40.50.1820">
    <property type="entry name" value="alpha/beta hydrolase"/>
    <property type="match status" value="1"/>
</dbReference>
<sequence>MSQRIYCISGLGADEKVFSQLTLPGCELVVLPWLMPQKNESIQQYARRMAVSIQEERPVLLGVSYGGMVAIEISKLLELEKLILVSSVTTKYALPWWMRATGKLGLHKLLQPRPHPLFYPIENYFLGTVSKTEKRMANQFRKKVDGRFVQWAINEIVTWNNVTKPSNYLQIHGTNDKLFPVSKSEAAYIVKGGGHFMVYNRAAEISAIILNELRLQEQ</sequence>
<dbReference type="Pfam" id="PF12697">
    <property type="entry name" value="Abhydrolase_6"/>
    <property type="match status" value="1"/>
</dbReference>
<gene>
    <name evidence="2" type="ORF">IQ13_0808</name>
</gene>
<dbReference type="InterPro" id="IPR029058">
    <property type="entry name" value="AB_hydrolase_fold"/>
</dbReference>
<keyword evidence="3" id="KW-1185">Reference proteome</keyword>
<evidence type="ECO:0000259" key="1">
    <source>
        <dbReference type="Pfam" id="PF12697"/>
    </source>
</evidence>
<dbReference type="SUPFAM" id="SSF53474">
    <property type="entry name" value="alpha/beta-Hydrolases"/>
    <property type="match status" value="1"/>
</dbReference>
<dbReference type="AlphaFoldDB" id="A0A562SWI0"/>
<name>A0A562SWI0_9BACT</name>
<dbReference type="EMBL" id="VLLE01000002">
    <property type="protein sequence ID" value="TWI85645.1"/>
    <property type="molecule type" value="Genomic_DNA"/>
</dbReference>
<accession>A0A562SWI0</accession>
<evidence type="ECO:0000313" key="3">
    <source>
        <dbReference type="Proteomes" id="UP000316167"/>
    </source>
</evidence>
<comment type="caution">
    <text evidence="2">The sequence shown here is derived from an EMBL/GenBank/DDBJ whole genome shotgun (WGS) entry which is preliminary data.</text>
</comment>
<organism evidence="2 3">
    <name type="scientific">Lacibacter cauensis</name>
    <dbReference type="NCBI Taxonomy" id="510947"/>
    <lineage>
        <taxon>Bacteria</taxon>
        <taxon>Pseudomonadati</taxon>
        <taxon>Bacteroidota</taxon>
        <taxon>Chitinophagia</taxon>
        <taxon>Chitinophagales</taxon>
        <taxon>Chitinophagaceae</taxon>
        <taxon>Lacibacter</taxon>
    </lineage>
</organism>
<reference evidence="2 3" key="1">
    <citation type="journal article" date="2015" name="Stand. Genomic Sci.">
        <title>Genomic Encyclopedia of Bacterial and Archaeal Type Strains, Phase III: the genomes of soil and plant-associated and newly described type strains.</title>
        <authorList>
            <person name="Whitman W.B."/>
            <person name="Woyke T."/>
            <person name="Klenk H.P."/>
            <person name="Zhou Y."/>
            <person name="Lilburn T.G."/>
            <person name="Beck B.J."/>
            <person name="De Vos P."/>
            <person name="Vandamme P."/>
            <person name="Eisen J.A."/>
            <person name="Garrity G."/>
            <person name="Hugenholtz P."/>
            <person name="Kyrpides N.C."/>
        </authorList>
    </citation>
    <scope>NUCLEOTIDE SEQUENCE [LARGE SCALE GENOMIC DNA]</scope>
    <source>
        <strain evidence="2 3">CGMCC 1.7271</strain>
    </source>
</reference>
<dbReference type="RefSeq" id="WP_144884721.1">
    <property type="nucleotide sequence ID" value="NZ_VLLE01000002.1"/>
</dbReference>
<feature type="domain" description="AB hydrolase-1" evidence="1">
    <location>
        <begin position="53"/>
        <end position="205"/>
    </location>
</feature>
<evidence type="ECO:0000313" key="2">
    <source>
        <dbReference type="EMBL" id="TWI85645.1"/>
    </source>
</evidence>